<evidence type="ECO:0000256" key="5">
    <source>
        <dbReference type="ARBA" id="ARBA00022692"/>
    </source>
</evidence>
<evidence type="ECO:0000313" key="15">
    <source>
        <dbReference type="EMBL" id="PZA18490.1"/>
    </source>
</evidence>
<dbReference type="InterPro" id="IPR000531">
    <property type="entry name" value="Beta-barrel_TonB"/>
</dbReference>
<accession>A0A323V365</accession>
<dbReference type="EMBL" id="QKOE01000001">
    <property type="protein sequence ID" value="PZA18490.1"/>
    <property type="molecule type" value="Genomic_DNA"/>
</dbReference>
<dbReference type="Gene3D" id="2.170.130.10">
    <property type="entry name" value="TonB-dependent receptor, plug domain"/>
    <property type="match status" value="1"/>
</dbReference>
<keyword evidence="12" id="KW-0732">Signal</keyword>
<organism evidence="15 16">
    <name type="scientific">Parazoarcus communis SWub3 = DSM 12120</name>
    <dbReference type="NCBI Taxonomy" id="1121029"/>
    <lineage>
        <taxon>Bacteria</taxon>
        <taxon>Pseudomonadati</taxon>
        <taxon>Pseudomonadota</taxon>
        <taxon>Betaproteobacteria</taxon>
        <taxon>Rhodocyclales</taxon>
        <taxon>Zoogloeaceae</taxon>
        <taxon>Parazoarcus</taxon>
    </lineage>
</organism>
<dbReference type="NCBIfam" id="TIGR01778">
    <property type="entry name" value="TonB-copper"/>
    <property type="match status" value="1"/>
</dbReference>
<evidence type="ECO:0000256" key="10">
    <source>
        <dbReference type="PROSITE-ProRule" id="PRU01360"/>
    </source>
</evidence>
<comment type="subcellular location">
    <subcellularLocation>
        <location evidence="1 10">Cell outer membrane</location>
        <topology evidence="1 10">Multi-pass membrane protein</topology>
    </subcellularLocation>
</comment>
<evidence type="ECO:0000256" key="4">
    <source>
        <dbReference type="ARBA" id="ARBA00022452"/>
    </source>
</evidence>
<dbReference type="PANTHER" id="PTHR30069:SF49">
    <property type="entry name" value="OUTER MEMBRANE PROTEIN C"/>
    <property type="match status" value="1"/>
</dbReference>
<dbReference type="InterPro" id="IPR036942">
    <property type="entry name" value="Beta-barrel_TonB_sf"/>
</dbReference>
<reference evidence="15 16" key="1">
    <citation type="submission" date="2018-06" db="EMBL/GenBank/DDBJ databases">
        <title>Azoarcus communis strain SWub3 genome.</title>
        <authorList>
            <person name="Zorraquino Salvo V."/>
            <person name="Toubiana D."/>
            <person name="Blumwald E."/>
        </authorList>
    </citation>
    <scope>NUCLEOTIDE SEQUENCE [LARGE SCALE GENOMIC DNA]</scope>
    <source>
        <strain evidence="15 16">SWub3</strain>
    </source>
</reference>
<evidence type="ECO:0000259" key="14">
    <source>
        <dbReference type="Pfam" id="PF07715"/>
    </source>
</evidence>
<keyword evidence="16" id="KW-1185">Reference proteome</keyword>
<comment type="similarity">
    <text evidence="2 10 11">Belongs to the TonB-dependent receptor family.</text>
</comment>
<evidence type="ECO:0000256" key="12">
    <source>
        <dbReference type="SAM" id="SignalP"/>
    </source>
</evidence>
<feature type="domain" description="TonB-dependent receptor plug" evidence="14">
    <location>
        <begin position="42"/>
        <end position="144"/>
    </location>
</feature>
<evidence type="ECO:0000256" key="3">
    <source>
        <dbReference type="ARBA" id="ARBA00022448"/>
    </source>
</evidence>
<protein>
    <submittedName>
        <fullName evidence="15">TonB-dependent copper receptor</fullName>
    </submittedName>
</protein>
<dbReference type="InterPro" id="IPR012910">
    <property type="entry name" value="Plug_dom"/>
</dbReference>
<keyword evidence="9 10" id="KW-0998">Cell outer membrane</keyword>
<keyword evidence="5 10" id="KW-0812">Transmembrane</keyword>
<feature type="chain" id="PRO_5016301360" evidence="12">
    <location>
        <begin position="21"/>
        <end position="685"/>
    </location>
</feature>
<dbReference type="Pfam" id="PF00593">
    <property type="entry name" value="TonB_dep_Rec_b-barrel"/>
    <property type="match status" value="1"/>
</dbReference>
<name>A0A323V365_9RHOO</name>
<keyword evidence="7 10" id="KW-0472">Membrane</keyword>
<dbReference type="AlphaFoldDB" id="A0A323V365"/>
<dbReference type="InterPro" id="IPR039426">
    <property type="entry name" value="TonB-dep_rcpt-like"/>
</dbReference>
<dbReference type="PROSITE" id="PS52016">
    <property type="entry name" value="TONB_DEPENDENT_REC_3"/>
    <property type="match status" value="1"/>
</dbReference>
<dbReference type="GO" id="GO:0009279">
    <property type="term" value="C:cell outer membrane"/>
    <property type="evidence" value="ECO:0007669"/>
    <property type="project" value="UniProtKB-SubCell"/>
</dbReference>
<keyword evidence="8 15" id="KW-0675">Receptor</keyword>
<proteinExistence type="inferred from homology"/>
<dbReference type="GO" id="GO:0015344">
    <property type="term" value="F:siderophore uptake transmembrane transporter activity"/>
    <property type="evidence" value="ECO:0007669"/>
    <property type="project" value="TreeGrafter"/>
</dbReference>
<gene>
    <name evidence="15" type="ORF">DNK49_02895</name>
</gene>
<keyword evidence="3 10" id="KW-0813">Transport</keyword>
<evidence type="ECO:0000256" key="11">
    <source>
        <dbReference type="RuleBase" id="RU003357"/>
    </source>
</evidence>
<feature type="domain" description="TonB-dependent receptor-like beta-barrel" evidence="13">
    <location>
        <begin position="198"/>
        <end position="642"/>
    </location>
</feature>
<dbReference type="InterPro" id="IPR010100">
    <property type="entry name" value="TonB-dep_Cu_rcpt"/>
</dbReference>
<dbReference type="CDD" id="cd01347">
    <property type="entry name" value="ligand_gated_channel"/>
    <property type="match status" value="1"/>
</dbReference>
<evidence type="ECO:0000256" key="2">
    <source>
        <dbReference type="ARBA" id="ARBA00009810"/>
    </source>
</evidence>
<evidence type="ECO:0000256" key="8">
    <source>
        <dbReference type="ARBA" id="ARBA00023170"/>
    </source>
</evidence>
<evidence type="ECO:0000259" key="13">
    <source>
        <dbReference type="Pfam" id="PF00593"/>
    </source>
</evidence>
<feature type="signal peptide" evidence="12">
    <location>
        <begin position="1"/>
        <end position="20"/>
    </location>
</feature>
<dbReference type="Gene3D" id="2.40.170.20">
    <property type="entry name" value="TonB-dependent receptor, beta-barrel domain"/>
    <property type="match status" value="1"/>
</dbReference>
<dbReference type="Proteomes" id="UP000248259">
    <property type="component" value="Unassembled WGS sequence"/>
</dbReference>
<comment type="caution">
    <text evidence="15">The sequence shown here is derived from an EMBL/GenBank/DDBJ whole genome shotgun (WGS) entry which is preliminary data.</text>
</comment>
<dbReference type="GO" id="GO:0044718">
    <property type="term" value="P:siderophore transmembrane transport"/>
    <property type="evidence" value="ECO:0007669"/>
    <property type="project" value="TreeGrafter"/>
</dbReference>
<dbReference type="Pfam" id="PF07715">
    <property type="entry name" value="Plug"/>
    <property type="match status" value="1"/>
</dbReference>
<dbReference type="InterPro" id="IPR037066">
    <property type="entry name" value="Plug_dom_sf"/>
</dbReference>
<keyword evidence="6 11" id="KW-0798">TonB box</keyword>
<dbReference type="OrthoDB" id="5332150at2"/>
<keyword evidence="4 10" id="KW-1134">Transmembrane beta strand</keyword>
<sequence>MKCSLLAALIACAWIPAAYATETDTENRLAPVVVTAPVTVDALTVVTDPKAPRQPIPAHDGADFLKSIPGFSVIRKGGTDGDPVLRGMSGSRLGIFLDGQEIYGGCGGRMDPPTAYVYPESYDRVTVLKGPQTVIYGAGVSAGAVLFERDLKPLDEAGWRLDGSLTVGSFGRNDQVIDVRGSTPMFQVRAGGTHAHAENYRDGDGDKVHSRYTRWNTQAALAWTPDADTAVELSMARSDGRAAYADRGMDGSRFARENIALKFEQRKLSPLVEKVWAQAYYNYVDHVMDNYSLRDQPLANRFSAMNPDRITTGARAGVVLAPSEPWRLTLGADTKRDIHRARNAMNRASGDAADDTFRSLPYEEDMRFDQFGVFGEAAYRDADGGRTVAGLRIDQHAAKDGRRCVAGMYMNGMCMMVPVNRTRGETDRATLRSGFVRYEGEYALGNWYAGLGHAERFPDYWERLLRDENTLNSAFLSIRPEKTTQLDVGTHWQQGAWSGSLSGYYGKVRDYVLLTWIAPTRVRNVDATLVGLEADVAWRFARNWRTTGTLAWVRGENDTDDTALAQQPPLEARLMLEYDDGTFSYGGLLRMVADQKRVDIGSGNIVMNGQDIGPSSGFAVVSLNAGWRAAKGVLLTAGIDNLFDRTYAEHLSRTGSSLPGFVFPANTRINEPGRNVWVKAQFALD</sequence>
<evidence type="ECO:0000256" key="6">
    <source>
        <dbReference type="ARBA" id="ARBA00023077"/>
    </source>
</evidence>
<evidence type="ECO:0000256" key="1">
    <source>
        <dbReference type="ARBA" id="ARBA00004571"/>
    </source>
</evidence>
<evidence type="ECO:0000313" key="16">
    <source>
        <dbReference type="Proteomes" id="UP000248259"/>
    </source>
</evidence>
<evidence type="ECO:0000256" key="7">
    <source>
        <dbReference type="ARBA" id="ARBA00023136"/>
    </source>
</evidence>
<dbReference type="SUPFAM" id="SSF56935">
    <property type="entry name" value="Porins"/>
    <property type="match status" value="1"/>
</dbReference>
<evidence type="ECO:0000256" key="9">
    <source>
        <dbReference type="ARBA" id="ARBA00023237"/>
    </source>
</evidence>
<dbReference type="PANTHER" id="PTHR30069">
    <property type="entry name" value="TONB-DEPENDENT OUTER MEMBRANE RECEPTOR"/>
    <property type="match status" value="1"/>
</dbReference>